<organism evidence="2 3">
    <name type="scientific">Candidozyma auris</name>
    <name type="common">Yeast</name>
    <name type="synonym">Candida auris</name>
    <dbReference type="NCBI Taxonomy" id="498019"/>
    <lineage>
        <taxon>Eukaryota</taxon>
        <taxon>Fungi</taxon>
        <taxon>Dikarya</taxon>
        <taxon>Ascomycota</taxon>
        <taxon>Saccharomycotina</taxon>
        <taxon>Pichiomycetes</taxon>
        <taxon>Metschnikowiaceae</taxon>
        <taxon>Candidozyma</taxon>
    </lineage>
</organism>
<proteinExistence type="predicted"/>
<name>A0A0L0NVY4_CANAR</name>
<sequence length="272" mass="29830">MATSSFAFPCTWFQQMRITFNKLLLTHTKMLQRAIGVAVGLAAACATNVAVKNDTGKRRAFYEDEEAVNVFPGTTTPLDAAASEKLGQQYVLEGVTVRTTNSVQNAIKSARESVVGAFRCAENWLNNGKAKYIESERSVSDTLSSLHEKREDLLPNSIYIAVAGLSGNIFARNRGPIARFFVPTILGLGAFKYFLPHTFSNTVGLLWKVEQRTLPEVAQQQVSAYNTAHEWAKKVESSAVEGQHRVSLGLESAKRKLASASGLNLDEEVTKK</sequence>
<dbReference type="Pfam" id="PF09769">
    <property type="entry name" value="ApoO"/>
    <property type="match status" value="1"/>
</dbReference>
<accession>A0A0L0NVY4</accession>
<protein>
    <recommendedName>
        <fullName evidence="1">MICOS complex subunit</fullName>
    </recommendedName>
</protein>
<comment type="caution">
    <text evidence="2">The sequence shown here is derived from an EMBL/GenBank/DDBJ whole genome shotgun (WGS) entry which is preliminary data.</text>
</comment>
<dbReference type="GO" id="GO:0044284">
    <property type="term" value="C:mitochondrial crista junction"/>
    <property type="evidence" value="ECO:0007669"/>
    <property type="project" value="TreeGrafter"/>
</dbReference>
<evidence type="ECO:0000313" key="2">
    <source>
        <dbReference type="EMBL" id="KND98173.1"/>
    </source>
</evidence>
<dbReference type="VEuPathDB" id="FungiDB:B9J08_003697"/>
<dbReference type="VEuPathDB" id="FungiDB:CJJ07_004888"/>
<dbReference type="VEuPathDB" id="FungiDB:CJJ09_000408"/>
<comment type="subcellular location">
    <subcellularLocation>
        <location evidence="1">Mitochondrion inner membrane</location>
    </subcellularLocation>
</comment>
<evidence type="ECO:0000313" key="3">
    <source>
        <dbReference type="Proteomes" id="UP000037122"/>
    </source>
</evidence>
<comment type="function">
    <text evidence="1">Component of the MICOS complex, a large protein complex of the mitochondrial inner membrane that plays crucial roles in the maintenance of crista junctions, inner membrane architecture, and formation of contact sites to the outer membrane.</text>
</comment>
<dbReference type="GO" id="GO:0042407">
    <property type="term" value="P:cristae formation"/>
    <property type="evidence" value="ECO:0007669"/>
    <property type="project" value="InterPro"/>
</dbReference>
<dbReference type="EMBL" id="LGST01000034">
    <property type="protein sequence ID" value="KND98173.1"/>
    <property type="molecule type" value="Genomic_DNA"/>
</dbReference>
<dbReference type="PANTHER" id="PTHR28268:SF1">
    <property type="entry name" value="MICOS SUBUNIT MIC26"/>
    <property type="match status" value="1"/>
</dbReference>
<dbReference type="GO" id="GO:0061617">
    <property type="term" value="C:MICOS complex"/>
    <property type="evidence" value="ECO:0007669"/>
    <property type="project" value="UniProtKB-UniRule"/>
</dbReference>
<dbReference type="VEuPathDB" id="FungiDB:CJI96_0002231"/>
<keyword evidence="1" id="KW-0472">Membrane</keyword>
<evidence type="ECO:0000256" key="1">
    <source>
        <dbReference type="RuleBase" id="RU363021"/>
    </source>
</evidence>
<reference evidence="3" key="1">
    <citation type="journal article" date="2015" name="BMC Genomics">
        <title>Draft genome of a commonly misdiagnosed multidrug resistant pathogen Candida auris.</title>
        <authorList>
            <person name="Chatterjee S."/>
            <person name="Alampalli S.V."/>
            <person name="Nageshan R.K."/>
            <person name="Chettiar S.T."/>
            <person name="Joshi S."/>
            <person name="Tatu U.S."/>
        </authorList>
    </citation>
    <scope>NUCLEOTIDE SEQUENCE [LARGE SCALE GENOMIC DNA]</scope>
    <source>
        <strain evidence="3">6684</strain>
    </source>
</reference>
<dbReference type="Proteomes" id="UP000037122">
    <property type="component" value="Unassembled WGS sequence"/>
</dbReference>
<dbReference type="VEuPathDB" id="FungiDB:QG37_04929"/>
<dbReference type="AlphaFoldDB" id="A0A0L0NVY4"/>
<comment type="subunit">
    <text evidence="1">Component of the mitochondrial contact site and cristae organizing system (MICOS) complex.</text>
</comment>
<keyword evidence="1" id="KW-0999">Mitochondrion inner membrane</keyword>
<dbReference type="InterPro" id="IPR033181">
    <property type="entry name" value="Mic26_fungi"/>
</dbReference>
<dbReference type="PANTHER" id="PTHR28268">
    <property type="entry name" value="MICOS SUBUNIT MIC26"/>
    <property type="match status" value="1"/>
</dbReference>
<dbReference type="VEuPathDB" id="FungiDB:CJI97_003772"/>
<gene>
    <name evidence="2" type="ORF">QG37_04929</name>
</gene>
<dbReference type="InterPro" id="IPR019166">
    <property type="entry name" value="MIC26/MIC27"/>
</dbReference>
<keyword evidence="1" id="KW-0496">Mitochondrion</keyword>